<protein>
    <submittedName>
        <fullName evidence="1">Uncharacterized protein</fullName>
    </submittedName>
</protein>
<reference evidence="1 2" key="1">
    <citation type="submission" date="2016-08" db="EMBL/GenBank/DDBJ databases">
        <authorList>
            <person name="Ahmed F."/>
            <person name="Bandayrel A."/>
            <person name="Anderson R."/>
            <person name="Medellin R."/>
            <person name="Mendez A."/>
            <person name="Mendoza F."/>
            <person name="Morales A."/>
            <person name="Perez T."/>
            <person name="Ramos J."/>
            <person name="Vu K."/>
            <person name="Sadana R."/>
            <person name="Saha S."/>
            <person name="Ball S.L."/>
            <person name="Garlena R.A."/>
            <person name="Russell D.A."/>
            <person name="Pope W.H."/>
            <person name="Jacobs-Sera D."/>
            <person name="Hendrix R.W."/>
            <person name="Hatfull G.F."/>
        </authorList>
    </citation>
    <scope>NUCLEOTIDE SEQUENCE [LARGE SCALE GENOMIC DNA]</scope>
</reference>
<dbReference type="EMBL" id="KX683428">
    <property type="protein sequence ID" value="AOT23828.1"/>
    <property type="molecule type" value="Genomic_DNA"/>
</dbReference>
<gene>
    <name evidence="1" type="ORF">SEA_TBOND007_89</name>
</gene>
<evidence type="ECO:0000313" key="2">
    <source>
        <dbReference type="Proteomes" id="UP000225924"/>
    </source>
</evidence>
<organism evidence="1 2">
    <name type="scientific">Mycobacterium phage TBond007</name>
    <dbReference type="NCBI Taxonomy" id="1897424"/>
    <lineage>
        <taxon>Viruses</taxon>
        <taxon>Duplodnaviria</taxon>
        <taxon>Heunggongvirae</taxon>
        <taxon>Uroviricota</taxon>
        <taxon>Caudoviricetes</taxon>
        <taxon>Weiservirinae</taxon>
        <taxon>Keshuvirus</taxon>
        <taxon>Keshuvirus pixie</taxon>
    </lineage>
</organism>
<dbReference type="Proteomes" id="UP000225924">
    <property type="component" value="Segment"/>
</dbReference>
<evidence type="ECO:0000313" key="1">
    <source>
        <dbReference type="EMBL" id="AOT23828.1"/>
    </source>
</evidence>
<sequence length="87" mass="9264">MRAQILDSFADVDTFATPAAVEVKAANLRPGMVLLDPELGTPAAGLDHKLRAARNSGNVSWFVADLDNGGWRELHLRPSLVVKVAAA</sequence>
<accession>A0A1D8ES30</accession>
<name>A0A1D8ES30_9CAUD</name>
<proteinExistence type="predicted"/>